<dbReference type="PANTHER" id="PTHR39267:SF1">
    <property type="entry name" value="SURVIVAL MOTOR NEURON PROTEIN"/>
    <property type="match status" value="1"/>
</dbReference>
<dbReference type="GeneTree" id="ENSGT00940000153352"/>
<dbReference type="SUPFAM" id="SSF63748">
    <property type="entry name" value="Tudor/PWWP/MBT"/>
    <property type="match status" value="1"/>
</dbReference>
<keyword evidence="9" id="KW-0539">Nucleus</keyword>
<dbReference type="OMA" id="DETVNGM"/>
<dbReference type="Ensembl" id="ENSPMAT00000005517.1">
    <property type="protein sequence ID" value="ENSPMAP00000005497.1"/>
    <property type="gene ID" value="ENSPMAG00000005004.1"/>
</dbReference>
<name>S4RJW4_PETMA</name>
<sequence length="287" mass="30500">RRGGGGAVRSAAAVAAFRAHMGRSDDSDIWDDTALIKAYDKAVTSFKVSVSDSGCELLPERGKPYSRRLDGVNRCPSLCQPLACHWRPGDLCQAAWSEDGVVYDATIKSVDASAGTCVMVFTGYGNEDELKLADLLPPAAESAARAGGESDAAASCDADAASRAGKCPILPPSLAFLFQPNAWGGFPPPPPHLSAAALPPTGFGSFREFRVTHQPFLSKCWIRCVPTGSQMIPPPPLPPSAAFPDDDDEALGSMLLAWYMSGYHTGYYQGLKQGKKDTMAGRGPRYK</sequence>
<evidence type="ECO:0000256" key="10">
    <source>
        <dbReference type="ARBA" id="ARBA00034695"/>
    </source>
</evidence>
<dbReference type="InterPro" id="IPR002999">
    <property type="entry name" value="Tudor"/>
</dbReference>
<evidence type="ECO:0000259" key="11">
    <source>
        <dbReference type="PROSITE" id="PS50304"/>
    </source>
</evidence>
<dbReference type="GO" id="GO:0030018">
    <property type="term" value="C:Z disc"/>
    <property type="evidence" value="ECO:0007669"/>
    <property type="project" value="UniProtKB-SubCell"/>
</dbReference>
<dbReference type="CDD" id="cd22852">
    <property type="entry name" value="SMN_C"/>
    <property type="match status" value="1"/>
</dbReference>
<evidence type="ECO:0000256" key="7">
    <source>
        <dbReference type="ARBA" id="ARBA00022664"/>
    </source>
</evidence>
<comment type="subcellular location">
    <subcellularLocation>
        <location evidence="1">Cytoplasm</location>
        <location evidence="1">Myofibril</location>
        <location evidence="1">Sarcomere</location>
        <location evidence="1">Z line</location>
    </subcellularLocation>
    <subcellularLocation>
        <location evidence="3">Cytoplasmic granule</location>
    </subcellularLocation>
    <subcellularLocation>
        <location evidence="2">Nucleus</location>
        <location evidence="2">Cajal body</location>
    </subcellularLocation>
    <subcellularLocation>
        <location evidence="10">Nucleus</location>
        <location evidence="10">Gem</location>
    </subcellularLocation>
    <subcellularLocation>
        <location evidence="4">Perikaryon</location>
    </subcellularLocation>
</comment>
<dbReference type="InterPro" id="IPR049481">
    <property type="entry name" value="SMN_G2-BD"/>
</dbReference>
<protein>
    <recommendedName>
        <fullName evidence="11">Tudor domain-containing protein</fullName>
    </recommendedName>
</protein>
<dbReference type="CDD" id="cd20398">
    <property type="entry name" value="Tudor_SMN"/>
    <property type="match status" value="1"/>
</dbReference>
<dbReference type="PANTHER" id="PTHR39267">
    <property type="entry name" value="SURVIVAL MOTOR NEURON-LIKE PROTEIN 1"/>
    <property type="match status" value="1"/>
</dbReference>
<dbReference type="SMART" id="SM00333">
    <property type="entry name" value="TUDOR"/>
    <property type="match status" value="1"/>
</dbReference>
<dbReference type="GO" id="GO:0043204">
    <property type="term" value="C:perikaryon"/>
    <property type="evidence" value="ECO:0007669"/>
    <property type="project" value="UniProtKB-SubCell"/>
</dbReference>
<evidence type="ECO:0000313" key="12">
    <source>
        <dbReference type="Ensembl" id="ENSPMAP00000005497.1"/>
    </source>
</evidence>
<feature type="domain" description="Tudor" evidence="11">
    <location>
        <begin position="85"/>
        <end position="145"/>
    </location>
</feature>
<dbReference type="Pfam" id="PF06003">
    <property type="entry name" value="SMN_Tudor"/>
    <property type="match status" value="1"/>
</dbReference>
<keyword evidence="8" id="KW-0508">mRNA splicing</keyword>
<evidence type="ECO:0000256" key="1">
    <source>
        <dbReference type="ARBA" id="ARBA00004216"/>
    </source>
</evidence>
<dbReference type="InterPro" id="IPR047298">
    <property type="entry name" value="Tudor_SMN_eumet"/>
</dbReference>
<proteinExistence type="inferred from homology"/>
<evidence type="ECO:0000256" key="3">
    <source>
        <dbReference type="ARBA" id="ARBA00004463"/>
    </source>
</evidence>
<dbReference type="CDD" id="cd22851">
    <property type="entry name" value="SMN_N"/>
    <property type="match status" value="1"/>
</dbReference>
<evidence type="ECO:0000256" key="8">
    <source>
        <dbReference type="ARBA" id="ARBA00023187"/>
    </source>
</evidence>
<dbReference type="STRING" id="7757.ENSPMAP00000005497"/>
<comment type="similarity">
    <text evidence="5">Belongs to the SMN family.</text>
</comment>
<evidence type="ECO:0000256" key="5">
    <source>
        <dbReference type="ARBA" id="ARBA00005371"/>
    </source>
</evidence>
<dbReference type="AlphaFoldDB" id="S4RJW4"/>
<evidence type="ECO:0000256" key="6">
    <source>
        <dbReference type="ARBA" id="ARBA00022490"/>
    </source>
</evidence>
<dbReference type="InterPro" id="IPR047313">
    <property type="entry name" value="SMN_C"/>
</dbReference>
<dbReference type="Gene3D" id="2.30.30.140">
    <property type="match status" value="1"/>
</dbReference>
<dbReference type="Pfam" id="PF20636">
    <property type="entry name" value="SMN_G2-BD"/>
    <property type="match status" value="1"/>
</dbReference>
<dbReference type="PROSITE" id="PS50304">
    <property type="entry name" value="TUDOR"/>
    <property type="match status" value="1"/>
</dbReference>
<dbReference type="GO" id="GO:0003723">
    <property type="term" value="F:RNA binding"/>
    <property type="evidence" value="ECO:0007669"/>
    <property type="project" value="InterPro"/>
</dbReference>
<dbReference type="GO" id="GO:0008380">
    <property type="term" value="P:RNA splicing"/>
    <property type="evidence" value="ECO:0007669"/>
    <property type="project" value="UniProtKB-KW"/>
</dbReference>
<evidence type="ECO:0000256" key="2">
    <source>
        <dbReference type="ARBA" id="ARBA00004408"/>
    </source>
</evidence>
<dbReference type="HOGENOM" id="CLU_077852_0_0_1"/>
<keyword evidence="6" id="KW-0963">Cytoplasm</keyword>
<dbReference type="GO" id="GO:0015030">
    <property type="term" value="C:Cajal body"/>
    <property type="evidence" value="ECO:0007669"/>
    <property type="project" value="UniProtKB-SubCell"/>
</dbReference>
<dbReference type="InterPro" id="IPR040424">
    <property type="entry name" value="Smn1"/>
</dbReference>
<dbReference type="Pfam" id="PF20635">
    <property type="entry name" value="SMN_YG-box"/>
    <property type="match status" value="1"/>
</dbReference>
<evidence type="ECO:0000256" key="4">
    <source>
        <dbReference type="ARBA" id="ARBA00004484"/>
    </source>
</evidence>
<keyword evidence="7" id="KW-0507">mRNA processing</keyword>
<dbReference type="GO" id="GO:0006397">
    <property type="term" value="P:mRNA processing"/>
    <property type="evidence" value="ECO:0007669"/>
    <property type="project" value="UniProtKB-KW"/>
</dbReference>
<accession>S4RJW4</accession>
<reference evidence="12" key="2">
    <citation type="submission" date="2025-09" db="UniProtKB">
        <authorList>
            <consortium name="Ensembl"/>
        </authorList>
    </citation>
    <scope>IDENTIFICATION</scope>
</reference>
<dbReference type="Gene3D" id="3.40.190.10">
    <property type="entry name" value="Periplasmic binding protein-like II"/>
    <property type="match status" value="1"/>
</dbReference>
<organism evidence="12">
    <name type="scientific">Petromyzon marinus</name>
    <name type="common">Sea lamprey</name>
    <dbReference type="NCBI Taxonomy" id="7757"/>
    <lineage>
        <taxon>Eukaryota</taxon>
        <taxon>Metazoa</taxon>
        <taxon>Chordata</taxon>
        <taxon>Craniata</taxon>
        <taxon>Vertebrata</taxon>
        <taxon>Cyclostomata</taxon>
        <taxon>Hyperoartia</taxon>
        <taxon>Petromyzontiformes</taxon>
        <taxon>Petromyzontidae</taxon>
        <taxon>Petromyzon</taxon>
    </lineage>
</organism>
<dbReference type="GO" id="GO:0097504">
    <property type="term" value="C:Gemini of Cajal bodies"/>
    <property type="evidence" value="ECO:0007669"/>
    <property type="project" value="UniProtKB-SubCell"/>
</dbReference>
<dbReference type="InterPro" id="IPR010304">
    <property type="entry name" value="SMN_Tudor"/>
</dbReference>
<evidence type="ECO:0000256" key="9">
    <source>
        <dbReference type="ARBA" id="ARBA00023242"/>
    </source>
</evidence>
<reference evidence="12" key="1">
    <citation type="submission" date="2025-08" db="UniProtKB">
        <authorList>
            <consortium name="Ensembl"/>
        </authorList>
    </citation>
    <scope>IDENTIFICATION</scope>
</reference>